<evidence type="ECO:0000256" key="1">
    <source>
        <dbReference type="SAM" id="Phobius"/>
    </source>
</evidence>
<reference evidence="2 3" key="1">
    <citation type="submission" date="2018-04" db="EMBL/GenBank/DDBJ databases">
        <title>Sphingobacterium cortibacter sp. nov.</title>
        <authorList>
            <person name="Li Y."/>
        </authorList>
    </citation>
    <scope>NUCLEOTIDE SEQUENCE [LARGE SCALE GENOMIC DNA]</scope>
    <source>
        <strain evidence="2 3">2c-3</strain>
    </source>
</reference>
<keyword evidence="1" id="KW-0812">Transmembrane</keyword>
<dbReference type="EMBL" id="QDKG01000003">
    <property type="protein sequence ID" value="PVH25126.1"/>
    <property type="molecule type" value="Genomic_DNA"/>
</dbReference>
<evidence type="ECO:0008006" key="4">
    <source>
        <dbReference type="Google" id="ProtNLM"/>
    </source>
</evidence>
<dbReference type="NCBIfam" id="TIGR01167">
    <property type="entry name" value="LPXTG_anchor"/>
    <property type="match status" value="1"/>
</dbReference>
<dbReference type="RefSeq" id="WP_116775715.1">
    <property type="nucleotide sequence ID" value="NZ_QDKG01000003.1"/>
</dbReference>
<evidence type="ECO:0000313" key="2">
    <source>
        <dbReference type="EMBL" id="PVH25126.1"/>
    </source>
</evidence>
<keyword evidence="3" id="KW-1185">Reference proteome</keyword>
<evidence type="ECO:0000313" key="3">
    <source>
        <dbReference type="Proteomes" id="UP000245627"/>
    </source>
</evidence>
<sequence length="59" mass="6687">MKNWLCGLVLSGFLSNLVAQTPSVNRTESSPTGYVLIGILLLAIVIFMLYRRQKRKFND</sequence>
<feature type="transmembrane region" description="Helical" evidence="1">
    <location>
        <begin position="29"/>
        <end position="50"/>
    </location>
</feature>
<keyword evidence="1" id="KW-0472">Membrane</keyword>
<proteinExistence type="predicted"/>
<organism evidence="2 3">
    <name type="scientific">Sphingobacterium corticibacter</name>
    <dbReference type="NCBI Taxonomy" id="2171749"/>
    <lineage>
        <taxon>Bacteria</taxon>
        <taxon>Pseudomonadati</taxon>
        <taxon>Bacteroidota</taxon>
        <taxon>Sphingobacteriia</taxon>
        <taxon>Sphingobacteriales</taxon>
        <taxon>Sphingobacteriaceae</taxon>
        <taxon>Sphingobacterium</taxon>
    </lineage>
</organism>
<keyword evidence="1" id="KW-1133">Transmembrane helix</keyword>
<dbReference type="AlphaFoldDB" id="A0A2T8HI49"/>
<dbReference type="OrthoDB" id="9895401at2"/>
<name>A0A2T8HI49_9SPHI</name>
<dbReference type="Proteomes" id="UP000245627">
    <property type="component" value="Unassembled WGS sequence"/>
</dbReference>
<gene>
    <name evidence="2" type="ORF">DC487_09350</name>
</gene>
<accession>A0A2T8HI49</accession>
<protein>
    <recommendedName>
        <fullName evidence="4">LPXTG cell wall anchor domain-containing protein</fullName>
    </recommendedName>
</protein>
<comment type="caution">
    <text evidence="2">The sequence shown here is derived from an EMBL/GenBank/DDBJ whole genome shotgun (WGS) entry which is preliminary data.</text>
</comment>